<dbReference type="RefSeq" id="WP_039980084.1">
    <property type="nucleotide sequence ID" value="NZ_BAOJ01000027.1"/>
</dbReference>
<reference evidence="2 3" key="1">
    <citation type="submission" date="2019-07" db="EMBL/GenBank/DDBJ databases">
        <title>Whole genome shotgun sequence of Vibrio sagamiensis NBRC 104589.</title>
        <authorList>
            <person name="Hosoyama A."/>
            <person name="Uohara A."/>
            <person name="Ohji S."/>
            <person name="Ichikawa N."/>
        </authorList>
    </citation>
    <scope>NUCLEOTIDE SEQUENCE [LARGE SCALE GENOMIC DNA]</scope>
    <source>
        <strain evidence="2 3">NBRC 104589</strain>
    </source>
</reference>
<name>A0A511QI00_9VIBR</name>
<proteinExistence type="predicted"/>
<keyword evidence="3" id="KW-1185">Reference proteome</keyword>
<comment type="caution">
    <text evidence="2">The sequence shown here is derived from an EMBL/GenBank/DDBJ whole genome shotgun (WGS) entry which is preliminary data.</text>
</comment>
<organism evidence="2 3">
    <name type="scientific">Vibrio sagamiensis NBRC 104589</name>
    <dbReference type="NCBI Taxonomy" id="1219064"/>
    <lineage>
        <taxon>Bacteria</taxon>
        <taxon>Pseudomonadati</taxon>
        <taxon>Pseudomonadota</taxon>
        <taxon>Gammaproteobacteria</taxon>
        <taxon>Vibrionales</taxon>
        <taxon>Vibrionaceae</taxon>
        <taxon>Vibrio</taxon>
    </lineage>
</organism>
<feature type="signal peptide" evidence="1">
    <location>
        <begin position="1"/>
        <end position="27"/>
    </location>
</feature>
<sequence length="172" mass="18635">MKKIKFKNLLLPAIFLSLSSIGMQTQANTSSTASFNWTGQVPSGTGIGSALSVEAISNGNLTIGKGDKLGHFKLSASDFVFKLEDNNGDLVTGDYKVKLKDPALEVGDTLSNNYLTDATWKVNNESISKDQDTAITFTEFNNLSFENDEQFPAKALDMVNLRVSLIITNSTT</sequence>
<evidence type="ECO:0000313" key="2">
    <source>
        <dbReference type="EMBL" id="GEM76766.1"/>
    </source>
</evidence>
<dbReference type="AlphaFoldDB" id="A0A511QI00"/>
<evidence type="ECO:0000256" key="1">
    <source>
        <dbReference type="SAM" id="SignalP"/>
    </source>
</evidence>
<dbReference type="OrthoDB" id="9931299at2"/>
<feature type="chain" id="PRO_5022013189" evidence="1">
    <location>
        <begin position="28"/>
        <end position="172"/>
    </location>
</feature>
<keyword evidence="1" id="KW-0732">Signal</keyword>
<gene>
    <name evidence="2" type="ORF">VSA01S_28780</name>
</gene>
<dbReference type="EMBL" id="BJXJ01000031">
    <property type="protein sequence ID" value="GEM76766.1"/>
    <property type="molecule type" value="Genomic_DNA"/>
</dbReference>
<dbReference type="Proteomes" id="UP000321922">
    <property type="component" value="Unassembled WGS sequence"/>
</dbReference>
<evidence type="ECO:0000313" key="3">
    <source>
        <dbReference type="Proteomes" id="UP000321922"/>
    </source>
</evidence>
<accession>A0A511QI00</accession>
<protein>
    <submittedName>
        <fullName evidence="2">Uncharacterized protein</fullName>
    </submittedName>
</protein>